<evidence type="ECO:0000313" key="1">
    <source>
        <dbReference type="EMBL" id="SMC68220.1"/>
    </source>
</evidence>
<name>A0AC61PMJ5_9FIRM</name>
<evidence type="ECO:0000313" key="2">
    <source>
        <dbReference type="Proteomes" id="UP000192328"/>
    </source>
</evidence>
<organism evidence="1 2">
    <name type="scientific">Aristaeella lactis</name>
    <dbReference type="NCBI Taxonomy" id="3046383"/>
    <lineage>
        <taxon>Bacteria</taxon>
        <taxon>Bacillati</taxon>
        <taxon>Bacillota</taxon>
        <taxon>Clostridia</taxon>
        <taxon>Eubacteriales</taxon>
        <taxon>Aristaeellaceae</taxon>
        <taxon>Aristaeella</taxon>
    </lineage>
</organism>
<protein>
    <submittedName>
        <fullName evidence="1">Endo-1,4-beta-xylanase</fullName>
    </submittedName>
</protein>
<comment type="caution">
    <text evidence="1">The sequence shown here is derived from an EMBL/GenBank/DDBJ whole genome shotgun (WGS) entry which is preliminary data.</text>
</comment>
<gene>
    <name evidence="1" type="ORF">SAMN06297397_1992</name>
</gene>
<accession>A0AC61PMJ5</accession>
<dbReference type="Proteomes" id="UP000192328">
    <property type="component" value="Unassembled WGS sequence"/>
</dbReference>
<reference evidence="1" key="1">
    <citation type="submission" date="2017-04" db="EMBL/GenBank/DDBJ databases">
        <authorList>
            <person name="Varghese N."/>
            <person name="Submissions S."/>
        </authorList>
    </citation>
    <scope>NUCLEOTIDE SEQUENCE</scope>
    <source>
        <strain evidence="1">WTE2008</strain>
    </source>
</reference>
<keyword evidence="2" id="KW-1185">Reference proteome</keyword>
<dbReference type="EMBL" id="FWXZ01000003">
    <property type="protein sequence ID" value="SMC68220.1"/>
    <property type="molecule type" value="Genomic_DNA"/>
</dbReference>
<sequence>MKRFLSLLLALLICLIPLAVPAEEAGTVSDDYDPLWKLAEPYGFKLGGAFGAQDMNNKTFLSFLSRHFNSLTCCNETKAYSLLDQRKSQKAEDGMPRMNYSQADYMISWAQKQGISIRGHVLVWDAYMTQWFFHEDYDVTKPIADRETMRARLASYIDQVMTHFEEKFPGVIYCWDVVNEAIGDNGGEYKASDPCHIRTKRSGESNCFLDYVGPDYVEYAFLCARNTQEKLGADIKLFYNDYNLFFPDKRGAACALVKRIQSYATDEEGNPRSLIDGIGMQGYMGGYGTQSGCLDPSIITNVKKSIQTYAALGVDVQLTEMAVRNFDKTKVAEHDAFYSKLFSDVFMKANTEESAPLTAVCIWGLVDAYEGMKGNYVYNLNSPYGCLLTTKYKIKTCFDAIYHTLKGDQ</sequence>
<proteinExistence type="predicted"/>